<evidence type="ECO:0008006" key="3">
    <source>
        <dbReference type="Google" id="ProtNLM"/>
    </source>
</evidence>
<accession>A0ABP9J1H2</accession>
<gene>
    <name evidence="1" type="ORF">GCM10023258_00390</name>
</gene>
<keyword evidence="2" id="KW-1185">Reference proteome</keyword>
<comment type="caution">
    <text evidence="1">The sequence shown here is derived from an EMBL/GenBank/DDBJ whole genome shotgun (WGS) entry which is preliminary data.</text>
</comment>
<evidence type="ECO:0000313" key="1">
    <source>
        <dbReference type="EMBL" id="GAA5015567.1"/>
    </source>
</evidence>
<reference evidence="2" key="1">
    <citation type="journal article" date="2019" name="Int. J. Syst. Evol. Microbiol.">
        <title>The Global Catalogue of Microorganisms (GCM) 10K type strain sequencing project: providing services to taxonomists for standard genome sequencing and annotation.</title>
        <authorList>
            <consortium name="The Broad Institute Genomics Platform"/>
            <consortium name="The Broad Institute Genome Sequencing Center for Infectious Disease"/>
            <person name="Wu L."/>
            <person name="Ma J."/>
        </authorList>
    </citation>
    <scope>NUCLEOTIDE SEQUENCE [LARGE SCALE GENOMIC DNA]</scope>
    <source>
        <strain evidence="2">JCM 17687</strain>
    </source>
</reference>
<proteinExistence type="predicted"/>
<evidence type="ECO:0000313" key="2">
    <source>
        <dbReference type="Proteomes" id="UP001500427"/>
    </source>
</evidence>
<dbReference type="Pfam" id="PF19736">
    <property type="entry name" value="DUF6226"/>
    <property type="match status" value="1"/>
</dbReference>
<name>A0ABP9J1H2_9MICO</name>
<dbReference type="Proteomes" id="UP001500427">
    <property type="component" value="Unassembled WGS sequence"/>
</dbReference>
<dbReference type="InterPro" id="IPR045773">
    <property type="entry name" value="DUF6226"/>
</dbReference>
<organism evidence="1 2">
    <name type="scientific">Terrabacter aeriphilus</name>
    <dbReference type="NCBI Taxonomy" id="515662"/>
    <lineage>
        <taxon>Bacteria</taxon>
        <taxon>Bacillati</taxon>
        <taxon>Actinomycetota</taxon>
        <taxon>Actinomycetes</taxon>
        <taxon>Micrococcales</taxon>
        <taxon>Intrasporangiaceae</taxon>
        <taxon>Terrabacter</taxon>
    </lineage>
</organism>
<dbReference type="EMBL" id="BAABIW010000001">
    <property type="protein sequence ID" value="GAA5015567.1"/>
    <property type="molecule type" value="Genomic_DNA"/>
</dbReference>
<protein>
    <recommendedName>
        <fullName evidence="3">Cell wall assembly regulator SMI1</fullName>
    </recommendedName>
</protein>
<sequence length="228" mass="24270">MSDPSPAIPPAWLSALVRDVDQAFAVTGAATPGWDDPHPDRSALEEEYSRCSDPGKYRILDARADAWCEVLARQGLAHVTNARGARWMDGVRDPDAWWRVRQLNPSTPGGLTLHLASTLVDGQPFGVDVGVSAATRPAVHLGSVPDCGCDACDSGSAELLDVLDGWILSVAAGGVVHARSDAASISRTAEGGWQADGMGWLESWLDASSPVPRGVRRWIGSPWHVHAH</sequence>